<feature type="compositionally biased region" description="Polar residues" evidence="4">
    <location>
        <begin position="160"/>
        <end position="172"/>
    </location>
</feature>
<protein>
    <submittedName>
        <fullName evidence="6">Uncharacterized protein</fullName>
    </submittedName>
</protein>
<dbReference type="InterPro" id="IPR036770">
    <property type="entry name" value="Ankyrin_rpt-contain_sf"/>
</dbReference>
<dbReference type="PANTHER" id="PTHR24173:SF74">
    <property type="entry name" value="ANKYRIN REPEAT DOMAIN-CONTAINING PROTEIN 16"/>
    <property type="match status" value="1"/>
</dbReference>
<dbReference type="SUPFAM" id="SSF48403">
    <property type="entry name" value="Ankyrin repeat"/>
    <property type="match status" value="1"/>
</dbReference>
<feature type="region of interest" description="Disordered" evidence="4">
    <location>
        <begin position="122"/>
        <end position="199"/>
    </location>
</feature>
<evidence type="ECO:0000256" key="2">
    <source>
        <dbReference type="ARBA" id="ARBA00023043"/>
    </source>
</evidence>
<evidence type="ECO:0000256" key="4">
    <source>
        <dbReference type="SAM" id="MobiDB-lite"/>
    </source>
</evidence>
<keyword evidence="7" id="KW-1185">Reference proteome</keyword>
<feature type="repeat" description="ANK" evidence="3">
    <location>
        <begin position="59"/>
        <end position="86"/>
    </location>
</feature>
<keyword evidence="5" id="KW-0732">Signal</keyword>
<dbReference type="Pfam" id="PF12796">
    <property type="entry name" value="Ank_2"/>
    <property type="match status" value="1"/>
</dbReference>
<proteinExistence type="predicted"/>
<reference evidence="6 7" key="1">
    <citation type="submission" date="2024-06" db="EMBL/GenBank/DDBJ databases">
        <title>Complete genome of Phlyctema vagabunda strain 19-DSS-EL-015.</title>
        <authorList>
            <person name="Fiorenzani C."/>
        </authorList>
    </citation>
    <scope>NUCLEOTIDE SEQUENCE [LARGE SCALE GENOMIC DNA]</scope>
    <source>
        <strain evidence="6 7">19-DSS-EL-015</strain>
    </source>
</reference>
<dbReference type="SMART" id="SM00248">
    <property type="entry name" value="ANK"/>
    <property type="match status" value="2"/>
</dbReference>
<dbReference type="PROSITE" id="PS50297">
    <property type="entry name" value="ANK_REP_REGION"/>
    <property type="match status" value="2"/>
</dbReference>
<dbReference type="Proteomes" id="UP001629113">
    <property type="component" value="Unassembled WGS sequence"/>
</dbReference>
<dbReference type="EMBL" id="JBFCZG010000008">
    <property type="protein sequence ID" value="KAL3418920.1"/>
    <property type="molecule type" value="Genomic_DNA"/>
</dbReference>
<accession>A0ABR4P6J2</accession>
<dbReference type="PROSITE" id="PS50088">
    <property type="entry name" value="ANK_REPEAT"/>
    <property type="match status" value="2"/>
</dbReference>
<evidence type="ECO:0000313" key="7">
    <source>
        <dbReference type="Proteomes" id="UP001629113"/>
    </source>
</evidence>
<organism evidence="6 7">
    <name type="scientific">Phlyctema vagabunda</name>
    <dbReference type="NCBI Taxonomy" id="108571"/>
    <lineage>
        <taxon>Eukaryota</taxon>
        <taxon>Fungi</taxon>
        <taxon>Dikarya</taxon>
        <taxon>Ascomycota</taxon>
        <taxon>Pezizomycotina</taxon>
        <taxon>Leotiomycetes</taxon>
        <taxon>Helotiales</taxon>
        <taxon>Dermateaceae</taxon>
        <taxon>Phlyctema</taxon>
    </lineage>
</organism>
<evidence type="ECO:0000256" key="1">
    <source>
        <dbReference type="ARBA" id="ARBA00022737"/>
    </source>
</evidence>
<feature type="signal peptide" evidence="5">
    <location>
        <begin position="1"/>
        <end position="17"/>
    </location>
</feature>
<gene>
    <name evidence="6" type="ORF">PVAG01_09141</name>
</gene>
<sequence>MTSGLQWLTLEIRLVFAKPLSTMTLSTLKIGVLKKGSMSTDATTEVTLQDNPFVDAKYTGRTPLHLAVMASTAEIVQCLVDHGARLIARLVDGRTALHIAAARGNADMVKILMNRSLANEEEEDLKQDARRASKASAKNTNDDGMDTDPSDSDSEASEITLGSDSDTDSVTMGSFVKVDTEKQKNADVRTISIPLHLHP</sequence>
<dbReference type="PANTHER" id="PTHR24173">
    <property type="entry name" value="ANKYRIN REPEAT CONTAINING"/>
    <property type="match status" value="1"/>
</dbReference>
<feature type="compositionally biased region" description="Acidic residues" evidence="4">
    <location>
        <begin position="143"/>
        <end position="156"/>
    </location>
</feature>
<feature type="compositionally biased region" description="Basic and acidic residues" evidence="4">
    <location>
        <begin position="178"/>
        <end position="187"/>
    </location>
</feature>
<feature type="chain" id="PRO_5046147491" evidence="5">
    <location>
        <begin position="18"/>
        <end position="199"/>
    </location>
</feature>
<feature type="repeat" description="ANK" evidence="3">
    <location>
        <begin position="92"/>
        <end position="124"/>
    </location>
</feature>
<keyword evidence="1" id="KW-0677">Repeat</keyword>
<dbReference type="Gene3D" id="1.25.40.20">
    <property type="entry name" value="Ankyrin repeat-containing domain"/>
    <property type="match status" value="1"/>
</dbReference>
<dbReference type="InterPro" id="IPR002110">
    <property type="entry name" value="Ankyrin_rpt"/>
</dbReference>
<comment type="caution">
    <text evidence="6">The sequence shown here is derived from an EMBL/GenBank/DDBJ whole genome shotgun (WGS) entry which is preliminary data.</text>
</comment>
<keyword evidence="2 3" id="KW-0040">ANK repeat</keyword>
<name>A0ABR4P6J2_9HELO</name>
<evidence type="ECO:0000256" key="3">
    <source>
        <dbReference type="PROSITE-ProRule" id="PRU00023"/>
    </source>
</evidence>
<evidence type="ECO:0000256" key="5">
    <source>
        <dbReference type="SAM" id="SignalP"/>
    </source>
</evidence>
<evidence type="ECO:0000313" key="6">
    <source>
        <dbReference type="EMBL" id="KAL3418920.1"/>
    </source>
</evidence>